<name>A0A0B1TRN8_OESDE</name>
<reference evidence="1 2" key="1">
    <citation type="submission" date="2014-03" db="EMBL/GenBank/DDBJ databases">
        <title>Draft genome of the hookworm Oesophagostomum dentatum.</title>
        <authorList>
            <person name="Mitreva M."/>
        </authorList>
    </citation>
    <scope>NUCLEOTIDE SEQUENCE [LARGE SCALE GENOMIC DNA]</scope>
    <source>
        <strain evidence="1 2">OD-Hann</strain>
    </source>
</reference>
<dbReference type="AlphaFoldDB" id="A0A0B1TRN8"/>
<protein>
    <submittedName>
        <fullName evidence="1">Uncharacterized protein</fullName>
    </submittedName>
</protein>
<proteinExistence type="predicted"/>
<dbReference type="OrthoDB" id="5857618at2759"/>
<dbReference type="Proteomes" id="UP000053660">
    <property type="component" value="Unassembled WGS sequence"/>
</dbReference>
<accession>A0A0B1TRN8</accession>
<evidence type="ECO:0000313" key="1">
    <source>
        <dbReference type="EMBL" id="KHJ99949.1"/>
    </source>
</evidence>
<evidence type="ECO:0000313" key="2">
    <source>
        <dbReference type="Proteomes" id="UP000053660"/>
    </source>
</evidence>
<dbReference type="EMBL" id="KN549200">
    <property type="protein sequence ID" value="KHJ99949.1"/>
    <property type="molecule type" value="Genomic_DNA"/>
</dbReference>
<keyword evidence="2" id="KW-1185">Reference proteome</keyword>
<sequence length="92" mass="10652">MKSYHRMFTRRCNSDAEFSSHLCEVFALPYISFIFRYVNSTDVYEPQRAWTCAGEHPQIAFRACRQSCGFCNFTVVNYSLENALNACKVSSQ</sequence>
<organism evidence="1 2">
    <name type="scientific">Oesophagostomum dentatum</name>
    <name type="common">Nodular worm</name>
    <dbReference type="NCBI Taxonomy" id="61180"/>
    <lineage>
        <taxon>Eukaryota</taxon>
        <taxon>Metazoa</taxon>
        <taxon>Ecdysozoa</taxon>
        <taxon>Nematoda</taxon>
        <taxon>Chromadorea</taxon>
        <taxon>Rhabditida</taxon>
        <taxon>Rhabditina</taxon>
        <taxon>Rhabditomorpha</taxon>
        <taxon>Strongyloidea</taxon>
        <taxon>Strongylidae</taxon>
        <taxon>Oesophagostomum</taxon>
    </lineage>
</organism>
<gene>
    <name evidence="1" type="ORF">OESDEN_00012</name>
</gene>